<dbReference type="InterPro" id="IPR006574">
    <property type="entry name" value="PRY"/>
</dbReference>
<dbReference type="SUPFAM" id="SSF49899">
    <property type="entry name" value="Concanavalin A-like lectins/glucanases"/>
    <property type="match status" value="1"/>
</dbReference>
<dbReference type="EMBL" id="VWZO01002059">
    <property type="protein sequence ID" value="NXH10465.1"/>
    <property type="molecule type" value="Genomic_DNA"/>
</dbReference>
<feature type="domain" description="B30.2/SPRY" evidence="1">
    <location>
        <begin position="1"/>
        <end position="164"/>
    </location>
</feature>
<reference evidence="2 3" key="1">
    <citation type="submission" date="2019-09" db="EMBL/GenBank/DDBJ databases">
        <title>Bird 10,000 Genomes (B10K) Project - Family phase.</title>
        <authorList>
            <person name="Zhang G."/>
        </authorList>
    </citation>
    <scope>NUCLEOTIDE SEQUENCE [LARGE SCALE GENOMIC DNA]</scope>
    <source>
        <strain evidence="2">B10K-DU-001-16</strain>
        <tissue evidence="2">Muscle</tissue>
    </source>
</reference>
<dbReference type="Proteomes" id="UP000534107">
    <property type="component" value="Unassembled WGS sequence"/>
</dbReference>
<dbReference type="OrthoDB" id="6270329at2759"/>
<dbReference type="InterPro" id="IPR043136">
    <property type="entry name" value="B30.2/SPRY_sf"/>
</dbReference>
<comment type="caution">
    <text evidence="2">The sequence shown here is derived from an EMBL/GenBank/DDBJ whole genome shotgun (WGS) entry which is preliminary data.</text>
</comment>
<proteinExistence type="predicted"/>
<dbReference type="GO" id="GO:0016874">
    <property type="term" value="F:ligase activity"/>
    <property type="evidence" value="ECO:0007669"/>
    <property type="project" value="UniProtKB-KW"/>
</dbReference>
<name>A0A7K9HBU8_9PICI</name>
<dbReference type="InterPro" id="IPR001870">
    <property type="entry name" value="B30.2/SPRY"/>
</dbReference>
<dbReference type="PRINTS" id="PR01407">
    <property type="entry name" value="BUTYPHLNCDUF"/>
</dbReference>
<evidence type="ECO:0000313" key="2">
    <source>
        <dbReference type="EMBL" id="NXH10465.1"/>
    </source>
</evidence>
<dbReference type="InterPro" id="IPR050143">
    <property type="entry name" value="TRIM/RBCC"/>
</dbReference>
<dbReference type="Gene3D" id="2.60.120.920">
    <property type="match status" value="1"/>
</dbReference>
<keyword evidence="2" id="KW-0436">Ligase</keyword>
<dbReference type="InterPro" id="IPR013320">
    <property type="entry name" value="ConA-like_dom_sf"/>
</dbReference>
<dbReference type="AlphaFoldDB" id="A0A7K9HBU8"/>
<dbReference type="PROSITE" id="PS50188">
    <property type="entry name" value="B302_SPRY"/>
    <property type="match status" value="1"/>
</dbReference>
<dbReference type="Pfam" id="PF13765">
    <property type="entry name" value="PRY"/>
    <property type="match status" value="1"/>
</dbReference>
<organism evidence="2 3">
    <name type="scientific">Bucco capensis</name>
    <name type="common">collared puffbird</name>
    <dbReference type="NCBI Taxonomy" id="135168"/>
    <lineage>
        <taxon>Eukaryota</taxon>
        <taxon>Metazoa</taxon>
        <taxon>Chordata</taxon>
        <taxon>Craniata</taxon>
        <taxon>Vertebrata</taxon>
        <taxon>Euteleostomi</taxon>
        <taxon>Archelosauria</taxon>
        <taxon>Archosauria</taxon>
        <taxon>Dinosauria</taxon>
        <taxon>Saurischia</taxon>
        <taxon>Theropoda</taxon>
        <taxon>Coelurosauria</taxon>
        <taxon>Aves</taxon>
        <taxon>Neognathae</taxon>
        <taxon>Neoaves</taxon>
        <taxon>Telluraves</taxon>
        <taxon>Coraciimorphae</taxon>
        <taxon>Piciformes</taxon>
        <taxon>Bucconidae</taxon>
        <taxon>Bucco</taxon>
    </lineage>
</organism>
<dbReference type="SMART" id="SM00449">
    <property type="entry name" value="SPRY"/>
    <property type="match status" value="1"/>
</dbReference>
<evidence type="ECO:0000313" key="3">
    <source>
        <dbReference type="Proteomes" id="UP000534107"/>
    </source>
</evidence>
<keyword evidence="3" id="KW-1185">Reference proteome</keyword>
<dbReference type="Pfam" id="PF00622">
    <property type="entry name" value="SPRY"/>
    <property type="match status" value="1"/>
</dbReference>
<sequence length="164" mass="19026">LTLDQRTANDMLCLSEDLKVMWHKPCLFGLRLNSSSVGHFTVPPFVLASEGFTSGQHCWEVEICQQDWWYIGMAKESVLRKMPGSFQWQARIWALCYAQGQYKGTSPFATIPLTLPKLLQRVRVFLDYEEEKLMFFDAVSKTKVFDFSKVSFQGEKVYPWFSVC</sequence>
<evidence type="ECO:0000259" key="1">
    <source>
        <dbReference type="PROSITE" id="PS50188"/>
    </source>
</evidence>
<dbReference type="PANTHER" id="PTHR24103">
    <property type="entry name" value="E3 UBIQUITIN-PROTEIN LIGASE TRIM"/>
    <property type="match status" value="1"/>
</dbReference>
<accession>A0A7K9HBU8</accession>
<feature type="non-terminal residue" evidence="2">
    <location>
        <position position="164"/>
    </location>
</feature>
<protein>
    <submittedName>
        <fullName evidence="2">TRIM7 ligase</fullName>
    </submittedName>
</protein>
<dbReference type="InterPro" id="IPR003877">
    <property type="entry name" value="SPRY_dom"/>
</dbReference>
<feature type="non-terminal residue" evidence="2">
    <location>
        <position position="1"/>
    </location>
</feature>
<gene>
    <name evidence="2" type="primary">Trim7_0</name>
    <name evidence="2" type="ORF">BUCCAP_R08767</name>
</gene>
<dbReference type="InterPro" id="IPR003879">
    <property type="entry name" value="Butyrophylin_SPRY"/>
</dbReference>